<dbReference type="Proteomes" id="UP000254282">
    <property type="component" value="Unassembled WGS sequence"/>
</dbReference>
<name>A0A381FRF8_9FLAO</name>
<organism evidence="1 2">
    <name type="scientific">Chryseobacterium indoltheticum</name>
    <dbReference type="NCBI Taxonomy" id="254"/>
    <lineage>
        <taxon>Bacteria</taxon>
        <taxon>Pseudomonadati</taxon>
        <taxon>Bacteroidota</taxon>
        <taxon>Flavobacteriia</taxon>
        <taxon>Flavobacteriales</taxon>
        <taxon>Weeksellaceae</taxon>
        <taxon>Chryseobacterium group</taxon>
        <taxon>Chryseobacterium</taxon>
    </lineage>
</organism>
<gene>
    <name evidence="1" type="ORF">NCTC13532_04352</name>
</gene>
<protein>
    <submittedName>
        <fullName evidence="1">Uncharacterized protein</fullName>
    </submittedName>
</protein>
<accession>A0A381FRF8</accession>
<reference evidence="1 2" key="1">
    <citation type="submission" date="2018-06" db="EMBL/GenBank/DDBJ databases">
        <authorList>
            <consortium name="Pathogen Informatics"/>
            <person name="Doyle S."/>
        </authorList>
    </citation>
    <scope>NUCLEOTIDE SEQUENCE [LARGE SCALE GENOMIC DNA]</scope>
    <source>
        <strain evidence="1 2">NCTC13532</strain>
    </source>
</reference>
<evidence type="ECO:0000313" key="1">
    <source>
        <dbReference type="EMBL" id="SUX48733.1"/>
    </source>
</evidence>
<sequence length="46" mass="5585">MLYQYHYDIYYDNFILILKNGLDMKSKPAFFKKAFVVEDLISMTKK</sequence>
<evidence type="ECO:0000313" key="2">
    <source>
        <dbReference type="Proteomes" id="UP000254282"/>
    </source>
</evidence>
<dbReference type="AlphaFoldDB" id="A0A381FRF8"/>
<proteinExistence type="predicted"/>
<dbReference type="EMBL" id="UFVR01000004">
    <property type="protein sequence ID" value="SUX48733.1"/>
    <property type="molecule type" value="Genomic_DNA"/>
</dbReference>